<keyword evidence="3" id="KW-0808">Transferase</keyword>
<dbReference type="SUPFAM" id="SSF141523">
    <property type="entry name" value="L,D-transpeptidase catalytic domain-like"/>
    <property type="match status" value="1"/>
</dbReference>
<dbReference type="InterPro" id="IPR038063">
    <property type="entry name" value="Transpep_catalytic_dom"/>
</dbReference>
<comment type="similarity">
    <text evidence="2">Belongs to the YkuD family.</text>
</comment>
<dbReference type="CDD" id="cd16913">
    <property type="entry name" value="YkuD_like"/>
    <property type="match status" value="1"/>
</dbReference>
<protein>
    <submittedName>
        <fullName evidence="10">L,D-transpeptidase family protein</fullName>
    </submittedName>
</protein>
<evidence type="ECO:0000256" key="4">
    <source>
        <dbReference type="ARBA" id="ARBA00022960"/>
    </source>
</evidence>
<feature type="domain" description="L,D-TPase catalytic" evidence="9">
    <location>
        <begin position="92"/>
        <end position="201"/>
    </location>
</feature>
<dbReference type="Gene3D" id="2.40.440.10">
    <property type="entry name" value="L,D-transpeptidase catalytic domain-like"/>
    <property type="match status" value="1"/>
</dbReference>
<sequence>MSSRLLLLSGLGAIVVIGGVLTLVGRSDPAPEASPSPVEVAKVEPAPAPAPAEPPAPAPDEPFVIKRILPIEGPIRYGEWHWDEDGVPDGPLVITVDLDARVLSVFRGGYEIGATAVLLGSQEKPTPTGVFPITEKDIDHVSNIYTGAPMPYMQRLTNDGVSLHGSQVEKGFASHGCVGMPDPFAAKLFQMTKLGDKVYITRGKHVGMGDSLVEG</sequence>
<dbReference type="PANTHER" id="PTHR30582:SF2">
    <property type="entry name" value="L,D-TRANSPEPTIDASE YCIB-RELATED"/>
    <property type="match status" value="1"/>
</dbReference>
<evidence type="ECO:0000256" key="5">
    <source>
        <dbReference type="ARBA" id="ARBA00022984"/>
    </source>
</evidence>
<keyword evidence="6 7" id="KW-0961">Cell wall biogenesis/degradation</keyword>
<organism evidence="10 11">
    <name type="scientific">Novosphingobium decolorationis</name>
    <dbReference type="NCBI Taxonomy" id="2698673"/>
    <lineage>
        <taxon>Bacteria</taxon>
        <taxon>Pseudomonadati</taxon>
        <taxon>Pseudomonadota</taxon>
        <taxon>Alphaproteobacteria</taxon>
        <taxon>Sphingomonadales</taxon>
        <taxon>Sphingomonadaceae</taxon>
        <taxon>Novosphingobium</taxon>
    </lineage>
</organism>
<reference evidence="10 11" key="1">
    <citation type="journal article" date="2021" name="Int. J. Syst. Evol. Microbiol.">
        <title>Novosphingobium decolorationis sp. nov., an aniline blue-decolourizing bacterium isolated from East Pacific sediment.</title>
        <authorList>
            <person name="Chen X."/>
            <person name="Dong B."/>
            <person name="Chen T."/>
            <person name="Ren N."/>
            <person name="Wang J."/>
            <person name="Xu Y."/>
            <person name="Yang J."/>
            <person name="Zhu S."/>
            <person name="Chen J."/>
        </authorList>
    </citation>
    <scope>NUCLEOTIDE SEQUENCE [LARGE SCALE GENOMIC DNA]</scope>
    <source>
        <strain evidence="10 11">502str22</strain>
    </source>
</reference>
<evidence type="ECO:0000313" key="10">
    <source>
        <dbReference type="EMBL" id="QVM83487.1"/>
    </source>
</evidence>
<comment type="pathway">
    <text evidence="1 7">Cell wall biogenesis; peptidoglycan biosynthesis.</text>
</comment>
<proteinExistence type="inferred from homology"/>
<dbReference type="EMBL" id="CP054856">
    <property type="protein sequence ID" value="QVM83487.1"/>
    <property type="molecule type" value="Genomic_DNA"/>
</dbReference>
<feature type="compositionally biased region" description="Low complexity" evidence="8">
    <location>
        <begin position="35"/>
        <end position="45"/>
    </location>
</feature>
<feature type="region of interest" description="Disordered" evidence="8">
    <location>
        <begin position="28"/>
        <end position="61"/>
    </location>
</feature>
<evidence type="ECO:0000256" key="6">
    <source>
        <dbReference type="ARBA" id="ARBA00023316"/>
    </source>
</evidence>
<feature type="active site" description="Nucleophile" evidence="7">
    <location>
        <position position="177"/>
    </location>
</feature>
<evidence type="ECO:0000256" key="2">
    <source>
        <dbReference type="ARBA" id="ARBA00005992"/>
    </source>
</evidence>
<keyword evidence="11" id="KW-1185">Reference proteome</keyword>
<evidence type="ECO:0000313" key="11">
    <source>
        <dbReference type="Proteomes" id="UP000677126"/>
    </source>
</evidence>
<dbReference type="RefSeq" id="WP_213503190.1">
    <property type="nucleotide sequence ID" value="NZ_CP054856.1"/>
</dbReference>
<evidence type="ECO:0000256" key="7">
    <source>
        <dbReference type="PROSITE-ProRule" id="PRU01373"/>
    </source>
</evidence>
<keyword evidence="4 7" id="KW-0133">Cell shape</keyword>
<dbReference type="Proteomes" id="UP000677126">
    <property type="component" value="Chromosome"/>
</dbReference>
<accession>A0ABX8E2X5</accession>
<evidence type="ECO:0000256" key="3">
    <source>
        <dbReference type="ARBA" id="ARBA00022679"/>
    </source>
</evidence>
<dbReference type="InterPro" id="IPR050979">
    <property type="entry name" value="LD-transpeptidase"/>
</dbReference>
<dbReference type="PANTHER" id="PTHR30582">
    <property type="entry name" value="L,D-TRANSPEPTIDASE"/>
    <property type="match status" value="1"/>
</dbReference>
<evidence type="ECO:0000259" key="9">
    <source>
        <dbReference type="PROSITE" id="PS52029"/>
    </source>
</evidence>
<dbReference type="Pfam" id="PF03734">
    <property type="entry name" value="YkuD"/>
    <property type="match status" value="1"/>
</dbReference>
<feature type="active site" description="Proton donor/acceptor" evidence="7">
    <location>
        <position position="164"/>
    </location>
</feature>
<dbReference type="PROSITE" id="PS52029">
    <property type="entry name" value="LD_TPASE"/>
    <property type="match status" value="1"/>
</dbReference>
<evidence type="ECO:0000256" key="8">
    <source>
        <dbReference type="SAM" id="MobiDB-lite"/>
    </source>
</evidence>
<name>A0ABX8E2X5_9SPHN</name>
<feature type="compositionally biased region" description="Pro residues" evidence="8">
    <location>
        <begin position="46"/>
        <end position="60"/>
    </location>
</feature>
<gene>
    <name evidence="10" type="ORF">HT578_07110</name>
</gene>
<evidence type="ECO:0000256" key="1">
    <source>
        <dbReference type="ARBA" id="ARBA00004752"/>
    </source>
</evidence>
<dbReference type="InterPro" id="IPR005490">
    <property type="entry name" value="LD_TPept_cat_dom"/>
</dbReference>
<keyword evidence="5 7" id="KW-0573">Peptidoglycan synthesis</keyword>